<proteinExistence type="predicted"/>
<keyword evidence="2" id="KW-1185">Reference proteome</keyword>
<dbReference type="Proteomes" id="UP000224101">
    <property type="component" value="Segment"/>
</dbReference>
<evidence type="ECO:0000313" key="2">
    <source>
        <dbReference type="Proteomes" id="UP000224101"/>
    </source>
</evidence>
<protein>
    <submittedName>
        <fullName evidence="1">Uncharacterized protein</fullName>
    </submittedName>
</protein>
<dbReference type="OrthoDB" id="13799at10239"/>
<dbReference type="KEGG" id="vg:40085873"/>
<organism evidence="1 2">
    <name type="scientific">Acidovorax phage ACP17</name>
    <dbReference type="NCBI Taxonomy" id="2010329"/>
    <lineage>
        <taxon>Viruses</taxon>
        <taxon>Duplodnaviria</taxon>
        <taxon>Heunggongvirae</taxon>
        <taxon>Uroviricota</taxon>
        <taxon>Caudoviricetes</taxon>
        <taxon>Busanvirus</taxon>
        <taxon>Busanvirus ACP17</taxon>
    </lineage>
</organism>
<dbReference type="EMBL" id="KY979132">
    <property type="protein sequence ID" value="ASD50470.1"/>
    <property type="molecule type" value="Genomic_DNA"/>
</dbReference>
<dbReference type="GeneID" id="40085873"/>
<reference evidence="1 2" key="1">
    <citation type="submission" date="2017-08" db="EMBL/GenBank/DDBJ databases">
        <title>Characterization and complete genome sequence of novel bacteriophage infecting the causal agent of bacterial fruit blotch, Acidovorax citrulli.</title>
        <authorList>
            <person name="Midani A.R."/>
            <person name="Park S.-H."/>
            <person name="Choi T.-J."/>
        </authorList>
    </citation>
    <scope>NUCLEOTIDE SEQUENCE [LARGE SCALE GENOMIC DNA]</scope>
</reference>
<dbReference type="RefSeq" id="YP_009609788.1">
    <property type="nucleotide sequence ID" value="NC_041997.1"/>
</dbReference>
<name>A0A218M342_9CAUD</name>
<accession>A0A218M342</accession>
<evidence type="ECO:0000313" key="1">
    <source>
        <dbReference type="EMBL" id="ASD50470.1"/>
    </source>
</evidence>
<sequence>MAGKKLIRLGTDGNFIEVLGTQTSAGVSNAGDIVSLDDTGRLASSMMPVGIGADTAVIVASEALAAGDWVNVWNDTGTAKVRKADATTAGKEAWGFVLAAVANSANATVYFEGTNTQVTGQTPGKVFLATTAGQGTGTAPSASGNIVQAIGVAYSATAVNFERGTPVTLA</sequence>